<dbReference type="EMBL" id="GBXM01106923">
    <property type="protein sequence ID" value="JAH01654.1"/>
    <property type="molecule type" value="Transcribed_RNA"/>
</dbReference>
<name>A0A0E9PAW2_ANGAN</name>
<sequence>MSLPPTCQTHLFGNRFGYV</sequence>
<dbReference type="AlphaFoldDB" id="A0A0E9PAW2"/>
<evidence type="ECO:0000313" key="1">
    <source>
        <dbReference type="EMBL" id="JAH01654.1"/>
    </source>
</evidence>
<proteinExistence type="predicted"/>
<organism evidence="1">
    <name type="scientific">Anguilla anguilla</name>
    <name type="common">European freshwater eel</name>
    <name type="synonym">Muraena anguilla</name>
    <dbReference type="NCBI Taxonomy" id="7936"/>
    <lineage>
        <taxon>Eukaryota</taxon>
        <taxon>Metazoa</taxon>
        <taxon>Chordata</taxon>
        <taxon>Craniata</taxon>
        <taxon>Vertebrata</taxon>
        <taxon>Euteleostomi</taxon>
        <taxon>Actinopterygii</taxon>
        <taxon>Neopterygii</taxon>
        <taxon>Teleostei</taxon>
        <taxon>Anguilliformes</taxon>
        <taxon>Anguillidae</taxon>
        <taxon>Anguilla</taxon>
    </lineage>
</organism>
<reference evidence="1" key="1">
    <citation type="submission" date="2014-11" db="EMBL/GenBank/DDBJ databases">
        <authorList>
            <person name="Amaro Gonzalez C."/>
        </authorList>
    </citation>
    <scope>NUCLEOTIDE SEQUENCE</scope>
</reference>
<protein>
    <submittedName>
        <fullName evidence="1">Uncharacterized protein</fullName>
    </submittedName>
</protein>
<accession>A0A0E9PAW2</accession>
<reference evidence="1" key="2">
    <citation type="journal article" date="2015" name="Fish Shellfish Immunol.">
        <title>Early steps in the European eel (Anguilla anguilla)-Vibrio vulnificus interaction in the gills: Role of the RtxA13 toxin.</title>
        <authorList>
            <person name="Callol A."/>
            <person name="Pajuelo D."/>
            <person name="Ebbesson L."/>
            <person name="Teles M."/>
            <person name="MacKenzie S."/>
            <person name="Amaro C."/>
        </authorList>
    </citation>
    <scope>NUCLEOTIDE SEQUENCE</scope>
</reference>